<gene>
    <name evidence="1" type="ORF">BN13_500016</name>
</gene>
<dbReference type="InterPro" id="IPR043519">
    <property type="entry name" value="NT_sf"/>
</dbReference>
<dbReference type="Pfam" id="PF08843">
    <property type="entry name" value="AbiEii"/>
    <property type="match status" value="1"/>
</dbReference>
<keyword evidence="2" id="KW-1185">Reference proteome</keyword>
<dbReference type="Gene3D" id="3.30.460.40">
    <property type="match status" value="1"/>
</dbReference>
<accession>A0A077MFH1</accession>
<dbReference type="EMBL" id="CAJC01000162">
    <property type="protein sequence ID" value="CCI53888.1"/>
    <property type="molecule type" value="Genomic_DNA"/>
</dbReference>
<reference evidence="1 2" key="1">
    <citation type="journal article" date="2013" name="ISME J.">
        <title>A metabolic model for members of the genus Tetrasphaera involved in enhanced biological phosphorus removal.</title>
        <authorList>
            <person name="Kristiansen R."/>
            <person name="Nguyen H.T.T."/>
            <person name="Saunders A.M."/>
            <person name="Nielsen J.L."/>
            <person name="Wimmer R."/>
            <person name="Le V.Q."/>
            <person name="McIlroy S.J."/>
            <person name="Petrovski S."/>
            <person name="Seviour R.J."/>
            <person name="Calteau A."/>
            <person name="Nielsen K.L."/>
            <person name="Nielsen P.H."/>
        </authorList>
    </citation>
    <scope>NUCLEOTIDE SEQUENCE [LARGE SCALE GENOMIC DNA]</scope>
    <source>
        <strain evidence="1 2">Ben 74</strain>
    </source>
</reference>
<proteinExistence type="predicted"/>
<dbReference type="AlphaFoldDB" id="A0A077MFH1"/>
<evidence type="ECO:0000313" key="2">
    <source>
        <dbReference type="Proteomes" id="UP000035720"/>
    </source>
</evidence>
<organism evidence="1 2">
    <name type="scientific">Nostocoides jenkinsii Ben 74</name>
    <dbReference type="NCBI Taxonomy" id="1193518"/>
    <lineage>
        <taxon>Bacteria</taxon>
        <taxon>Bacillati</taxon>
        <taxon>Actinomycetota</taxon>
        <taxon>Actinomycetes</taxon>
        <taxon>Micrococcales</taxon>
        <taxon>Intrasporangiaceae</taxon>
        <taxon>Nostocoides</taxon>
    </lineage>
</organism>
<sequence length="201" mass="22357">MNSPIWESLRRLTNDATNLGLRWALIGGMAVSARVEPRFTRDIDICVLVDADADAEAVIASFFQRGYTLDSLVEHEYLERLATVRLRPPVSEGMLVDVLFASSGLEPEITREADQLQLVPGLTVPVARPAHLVVLKLLARDDSTRPQDRADLASLRPILTQQDKTEVRRLAHLVIERGFHRGRDLPTLAEDYLASPKSGNV</sequence>
<evidence type="ECO:0000313" key="1">
    <source>
        <dbReference type="EMBL" id="CCI53888.1"/>
    </source>
</evidence>
<dbReference type="STRING" id="1193518.BN13_500016"/>
<dbReference type="RefSeq" id="WP_048546254.1">
    <property type="nucleotide sequence ID" value="NZ_HF571038.1"/>
</dbReference>
<dbReference type="OrthoDB" id="5179643at2"/>
<dbReference type="SUPFAM" id="SSF81301">
    <property type="entry name" value="Nucleotidyltransferase"/>
    <property type="match status" value="1"/>
</dbReference>
<name>A0A077MFH1_9MICO</name>
<comment type="caution">
    <text evidence="1">The sequence shown here is derived from an EMBL/GenBank/DDBJ whole genome shotgun (WGS) entry which is preliminary data.</text>
</comment>
<dbReference type="Proteomes" id="UP000035720">
    <property type="component" value="Unassembled WGS sequence"/>
</dbReference>
<protein>
    <submittedName>
        <fullName evidence="1">Uncharacterized protein</fullName>
    </submittedName>
</protein>
<dbReference type="InterPro" id="IPR014942">
    <property type="entry name" value="AbiEii"/>
</dbReference>